<proteinExistence type="inferred from homology"/>
<dbReference type="PANTHER" id="PTHR30069">
    <property type="entry name" value="TONB-DEPENDENT OUTER MEMBRANE RECEPTOR"/>
    <property type="match status" value="1"/>
</dbReference>
<keyword evidence="6 11" id="KW-0798">TonB box</keyword>
<dbReference type="PROSITE" id="PS52016">
    <property type="entry name" value="TONB_DEPENDENT_REC_3"/>
    <property type="match status" value="1"/>
</dbReference>
<evidence type="ECO:0000313" key="14">
    <source>
        <dbReference type="EMBL" id="AOS83352.1"/>
    </source>
</evidence>
<dbReference type="EMBL" id="CP017305">
    <property type="protein sequence ID" value="AOS83352.1"/>
    <property type="molecule type" value="Genomic_DNA"/>
</dbReference>
<dbReference type="InterPro" id="IPR000531">
    <property type="entry name" value="Beta-barrel_TonB"/>
</dbReference>
<dbReference type="Gene3D" id="2.40.170.20">
    <property type="entry name" value="TonB-dependent receptor, beta-barrel domain"/>
    <property type="match status" value="1"/>
</dbReference>
<evidence type="ECO:0000256" key="10">
    <source>
        <dbReference type="PROSITE-ProRule" id="PRU01360"/>
    </source>
</evidence>
<evidence type="ECO:0000256" key="9">
    <source>
        <dbReference type="ARBA" id="ARBA00023237"/>
    </source>
</evidence>
<keyword evidence="5" id="KW-0732">Signal</keyword>
<evidence type="ECO:0000256" key="7">
    <source>
        <dbReference type="ARBA" id="ARBA00023136"/>
    </source>
</evidence>
<dbReference type="AlphaFoldDB" id="A0A1D8CWS2"/>
<keyword evidence="15" id="KW-1185">Reference proteome</keyword>
<dbReference type="GO" id="GO:0009279">
    <property type="term" value="C:cell outer membrane"/>
    <property type="evidence" value="ECO:0007669"/>
    <property type="project" value="UniProtKB-SubCell"/>
</dbReference>
<reference evidence="14" key="1">
    <citation type="submission" date="2016-09" db="EMBL/GenBank/DDBJ databases">
        <title>Genome sequence of Chlorobaculum limnaeum.</title>
        <authorList>
            <person name="Liu Z."/>
            <person name="Tank M."/>
            <person name="Bryant D.A."/>
        </authorList>
    </citation>
    <scope>NUCLEOTIDE SEQUENCE [LARGE SCALE GENOMIC DNA]</scope>
    <source>
        <strain evidence="14">DSM 1677</strain>
    </source>
</reference>
<protein>
    <recommendedName>
        <fullName evidence="16">TonB-dependent receptor</fullName>
    </recommendedName>
</protein>
<dbReference type="STRING" id="274537.BIU88_03850"/>
<keyword evidence="9 10" id="KW-0998">Cell outer membrane</keyword>
<dbReference type="GO" id="GO:0044718">
    <property type="term" value="P:siderophore transmembrane transport"/>
    <property type="evidence" value="ECO:0007669"/>
    <property type="project" value="TreeGrafter"/>
</dbReference>
<evidence type="ECO:0000313" key="15">
    <source>
        <dbReference type="Proteomes" id="UP000095185"/>
    </source>
</evidence>
<keyword evidence="3 10" id="KW-1134">Transmembrane beta strand</keyword>
<keyword evidence="7 10" id="KW-0472">Membrane</keyword>
<dbReference type="SUPFAM" id="SSF56935">
    <property type="entry name" value="Porins"/>
    <property type="match status" value="1"/>
</dbReference>
<name>A0A1D8CWS2_CHLLM</name>
<accession>A0A1D8CWS2</accession>
<feature type="domain" description="TonB-dependent receptor-like beta-barrel" evidence="12">
    <location>
        <begin position="215"/>
        <end position="609"/>
    </location>
</feature>
<dbReference type="InterPro" id="IPR039426">
    <property type="entry name" value="TonB-dep_rcpt-like"/>
</dbReference>
<organism evidence="14 15">
    <name type="scientific">Chlorobaculum limnaeum</name>
    <dbReference type="NCBI Taxonomy" id="274537"/>
    <lineage>
        <taxon>Bacteria</taxon>
        <taxon>Pseudomonadati</taxon>
        <taxon>Chlorobiota</taxon>
        <taxon>Chlorobiia</taxon>
        <taxon>Chlorobiales</taxon>
        <taxon>Chlorobiaceae</taxon>
        <taxon>Chlorobaculum</taxon>
    </lineage>
</organism>
<dbReference type="Pfam" id="PF07715">
    <property type="entry name" value="Plug"/>
    <property type="match status" value="1"/>
</dbReference>
<evidence type="ECO:0000259" key="12">
    <source>
        <dbReference type="Pfam" id="PF00593"/>
    </source>
</evidence>
<dbReference type="CDD" id="cd01347">
    <property type="entry name" value="ligand_gated_channel"/>
    <property type="match status" value="1"/>
</dbReference>
<evidence type="ECO:0000259" key="13">
    <source>
        <dbReference type="Pfam" id="PF07715"/>
    </source>
</evidence>
<evidence type="ECO:0008006" key="16">
    <source>
        <dbReference type="Google" id="ProtNLM"/>
    </source>
</evidence>
<comment type="similarity">
    <text evidence="10 11">Belongs to the TonB-dependent receptor family.</text>
</comment>
<dbReference type="OrthoDB" id="596248at2"/>
<dbReference type="RefSeq" id="WP_069809073.1">
    <property type="nucleotide sequence ID" value="NZ_CP017305.1"/>
</dbReference>
<dbReference type="InterPro" id="IPR012910">
    <property type="entry name" value="Plug_dom"/>
</dbReference>
<keyword evidence="8" id="KW-0675">Receptor</keyword>
<evidence type="ECO:0000256" key="1">
    <source>
        <dbReference type="ARBA" id="ARBA00004571"/>
    </source>
</evidence>
<evidence type="ECO:0000256" key="4">
    <source>
        <dbReference type="ARBA" id="ARBA00022692"/>
    </source>
</evidence>
<dbReference type="GO" id="GO:0015344">
    <property type="term" value="F:siderophore uptake transmembrane transporter activity"/>
    <property type="evidence" value="ECO:0007669"/>
    <property type="project" value="TreeGrafter"/>
</dbReference>
<dbReference type="Proteomes" id="UP000095185">
    <property type="component" value="Chromosome"/>
</dbReference>
<evidence type="ECO:0000256" key="3">
    <source>
        <dbReference type="ARBA" id="ARBA00022452"/>
    </source>
</evidence>
<dbReference type="PANTHER" id="PTHR30069:SF29">
    <property type="entry name" value="HEMOGLOBIN AND HEMOGLOBIN-HAPTOGLOBIN-BINDING PROTEIN 1-RELATED"/>
    <property type="match status" value="1"/>
</dbReference>
<dbReference type="Gene3D" id="2.170.130.10">
    <property type="entry name" value="TonB-dependent receptor, plug domain"/>
    <property type="match status" value="1"/>
</dbReference>
<evidence type="ECO:0000256" key="11">
    <source>
        <dbReference type="RuleBase" id="RU003357"/>
    </source>
</evidence>
<comment type="subcellular location">
    <subcellularLocation>
        <location evidence="1 10">Cell outer membrane</location>
        <topology evidence="1 10">Multi-pass membrane protein</topology>
    </subcellularLocation>
</comment>
<dbReference type="InterPro" id="IPR037066">
    <property type="entry name" value="Plug_dom_sf"/>
</dbReference>
<keyword evidence="2 10" id="KW-0813">Transport</keyword>
<gene>
    <name evidence="14" type="ORF">BIU88_03850</name>
</gene>
<evidence type="ECO:0000256" key="5">
    <source>
        <dbReference type="ARBA" id="ARBA00022729"/>
    </source>
</evidence>
<keyword evidence="4 10" id="KW-0812">Transmembrane</keyword>
<dbReference type="KEGG" id="clz:BIU88_03850"/>
<evidence type="ECO:0000256" key="2">
    <source>
        <dbReference type="ARBA" id="ARBA00022448"/>
    </source>
</evidence>
<dbReference type="InterPro" id="IPR036942">
    <property type="entry name" value="Beta-barrel_TonB_sf"/>
</dbReference>
<evidence type="ECO:0000256" key="8">
    <source>
        <dbReference type="ARBA" id="ARBA00023170"/>
    </source>
</evidence>
<feature type="domain" description="TonB-dependent receptor plug" evidence="13">
    <location>
        <begin position="53"/>
        <end position="155"/>
    </location>
</feature>
<evidence type="ECO:0000256" key="6">
    <source>
        <dbReference type="ARBA" id="ARBA00023077"/>
    </source>
</evidence>
<sequence>MGFTYRRLPGRKEVGVFALLLSAGVPVQAEEKSSFTLDETVVTATLSEMEVGKVSAAVEVITAREIAEMGAETLHQILAEAQSVTLEPTSGRQSTVRLRGLGSGSVLVLLDGVRLPSGFQDKVDLVEIPAGLIERIEIVRGPGSALYGSDAIGGVINVITKKPSGKPAAWFGSRYGQSRHGQAEEAVFDAGASGTAGSLGYVVAGSFSDKGRFDFDASDMQTDGDDMRVASGAASLLWQAGERTTVSLGAIYAEVEREGLRAKNKRENDWNNGSDRFTGNVELRHELADDSSLLFRLSRSEYDWGLKLTPKDGSASEQHEVKQVSTQYDGRWRLGVAGGHVVTTGVEYRAEERVDDTVESDAQNFAVFVQDEISVTEKLQAIVGLRYDEHSGFGSVLSPRINLAWRLNERLRLRAAYGEGFRAPTAFELYSGSPYTVNRILLPNPELEPQQSRSWELGADYANGGFSLGLTAFRNDLRDMIAEVYTGKDQGKIRINRMENISDAMTQGFELSASWRLGGGFELSDEFTLLDSEDKASGEELLHVPDMANVLQLAWRGKAAGMTAKLRLVTTGSRSIGGGTRSTGYSMVNLYASKALTSSVTLYAGADNLFDTKVESAYGNVYGPGSSGTLYYGGIGLKI</sequence>
<dbReference type="Pfam" id="PF00593">
    <property type="entry name" value="TonB_dep_Rec_b-barrel"/>
    <property type="match status" value="1"/>
</dbReference>